<dbReference type="InterPro" id="IPR018445">
    <property type="entry name" value="Put_Phosphate_transp_reg"/>
</dbReference>
<dbReference type="InterPro" id="IPR052912">
    <property type="entry name" value="UPF0111_domain"/>
</dbReference>
<organism evidence="2 3">
    <name type="scientific">Candidatus Blautia faecavium</name>
    <dbReference type="NCBI Taxonomy" id="2838487"/>
    <lineage>
        <taxon>Bacteria</taxon>
        <taxon>Bacillati</taxon>
        <taxon>Bacillota</taxon>
        <taxon>Clostridia</taxon>
        <taxon>Lachnospirales</taxon>
        <taxon>Lachnospiraceae</taxon>
        <taxon>Blautia</taxon>
    </lineage>
</organism>
<evidence type="ECO:0000256" key="1">
    <source>
        <dbReference type="ARBA" id="ARBA00008591"/>
    </source>
</evidence>
<dbReference type="Proteomes" id="UP000823842">
    <property type="component" value="Unassembled WGS sequence"/>
</dbReference>
<comment type="similarity">
    <text evidence="1">Belongs to the UPF0111 family.</text>
</comment>
<name>A0A9D2RV38_9FIRM</name>
<dbReference type="EMBL" id="DWYZ01000072">
    <property type="protein sequence ID" value="HJB27807.1"/>
    <property type="molecule type" value="Genomic_DNA"/>
</dbReference>
<proteinExistence type="inferred from homology"/>
<dbReference type="PANTHER" id="PTHR37298">
    <property type="entry name" value="UPF0111 PROTEIN YKAA"/>
    <property type="match status" value="1"/>
</dbReference>
<comment type="caution">
    <text evidence="2">The sequence shown here is derived from an EMBL/GenBank/DDBJ whole genome shotgun (WGS) entry which is preliminary data.</text>
</comment>
<dbReference type="SUPFAM" id="SSF109755">
    <property type="entry name" value="PhoU-like"/>
    <property type="match status" value="1"/>
</dbReference>
<dbReference type="InterPro" id="IPR038078">
    <property type="entry name" value="PhoU-like_sf"/>
</dbReference>
<sequence length="207" mass="24308">MSKKQDEFYFQSFIECAEASCKAAKLLKDTLTNFSQETISDRMEEMHKVEHAADEKKHAVIDKLSKAFIVPIEREDIVLLSDNIDEVTDRLEDVLIRLYMNYVVSIRQEAIPLMEVVIKCCEEMKELLKDFADFRHSKTLKKHIIQINEMEEEADRLFMSIMRELHEKEQNPLAIIAWREIYHYMEKCADACEHVADTVESVVMKNS</sequence>
<accession>A0A9D2RV38</accession>
<dbReference type="AlphaFoldDB" id="A0A9D2RV38"/>
<dbReference type="PANTHER" id="PTHR37298:SF1">
    <property type="entry name" value="UPF0111 PROTEIN YKAA"/>
    <property type="match status" value="1"/>
</dbReference>
<reference evidence="2" key="2">
    <citation type="submission" date="2021-04" db="EMBL/GenBank/DDBJ databases">
        <authorList>
            <person name="Gilroy R."/>
        </authorList>
    </citation>
    <scope>NUCLEOTIDE SEQUENCE</scope>
    <source>
        <strain evidence="2">ChiSjej1B19-5720</strain>
    </source>
</reference>
<gene>
    <name evidence="2" type="ORF">IAA06_03320</name>
</gene>
<reference evidence="2" key="1">
    <citation type="journal article" date="2021" name="PeerJ">
        <title>Extensive microbial diversity within the chicken gut microbiome revealed by metagenomics and culture.</title>
        <authorList>
            <person name="Gilroy R."/>
            <person name="Ravi A."/>
            <person name="Getino M."/>
            <person name="Pursley I."/>
            <person name="Horton D.L."/>
            <person name="Alikhan N.F."/>
            <person name="Baker D."/>
            <person name="Gharbi K."/>
            <person name="Hall N."/>
            <person name="Watson M."/>
            <person name="Adriaenssens E.M."/>
            <person name="Foster-Nyarko E."/>
            <person name="Jarju S."/>
            <person name="Secka A."/>
            <person name="Antonio M."/>
            <person name="Oren A."/>
            <person name="Chaudhuri R.R."/>
            <person name="La Ragione R."/>
            <person name="Hildebrand F."/>
            <person name="Pallen M.J."/>
        </authorList>
    </citation>
    <scope>NUCLEOTIDE SEQUENCE</scope>
    <source>
        <strain evidence="2">ChiSjej1B19-5720</strain>
    </source>
</reference>
<evidence type="ECO:0000313" key="2">
    <source>
        <dbReference type="EMBL" id="HJB27807.1"/>
    </source>
</evidence>
<protein>
    <submittedName>
        <fullName evidence="2">DUF47 family protein</fullName>
    </submittedName>
</protein>
<dbReference type="Pfam" id="PF01865">
    <property type="entry name" value="PhoU_div"/>
    <property type="match status" value="1"/>
</dbReference>
<dbReference type="Gene3D" id="1.20.58.220">
    <property type="entry name" value="Phosphate transport system protein phou homolog 2, domain 2"/>
    <property type="match status" value="1"/>
</dbReference>
<evidence type="ECO:0000313" key="3">
    <source>
        <dbReference type="Proteomes" id="UP000823842"/>
    </source>
</evidence>